<feature type="region of interest" description="Disordered" evidence="1">
    <location>
        <begin position="313"/>
        <end position="356"/>
    </location>
</feature>
<gene>
    <name evidence="2" type="ORF">HPB48_010146</name>
</gene>
<dbReference type="OrthoDB" id="6529114at2759"/>
<feature type="region of interest" description="Disordered" evidence="1">
    <location>
        <begin position="414"/>
        <end position="439"/>
    </location>
</feature>
<name>A0A9J6GCX6_HAELO</name>
<feature type="compositionally biased region" description="Polar residues" evidence="1">
    <location>
        <begin position="339"/>
        <end position="349"/>
    </location>
</feature>
<evidence type="ECO:0000313" key="2">
    <source>
        <dbReference type="EMBL" id="KAH9372647.1"/>
    </source>
</evidence>
<feature type="compositionally biased region" description="Low complexity" evidence="1">
    <location>
        <begin position="257"/>
        <end position="268"/>
    </location>
</feature>
<organism evidence="2 3">
    <name type="scientific">Haemaphysalis longicornis</name>
    <name type="common">Bush tick</name>
    <dbReference type="NCBI Taxonomy" id="44386"/>
    <lineage>
        <taxon>Eukaryota</taxon>
        <taxon>Metazoa</taxon>
        <taxon>Ecdysozoa</taxon>
        <taxon>Arthropoda</taxon>
        <taxon>Chelicerata</taxon>
        <taxon>Arachnida</taxon>
        <taxon>Acari</taxon>
        <taxon>Parasitiformes</taxon>
        <taxon>Ixodida</taxon>
        <taxon>Ixodoidea</taxon>
        <taxon>Ixodidae</taxon>
        <taxon>Haemaphysalinae</taxon>
        <taxon>Haemaphysalis</taxon>
    </lineage>
</organism>
<feature type="compositionally biased region" description="Basic residues" evidence="1">
    <location>
        <begin position="491"/>
        <end position="511"/>
    </location>
</feature>
<feature type="compositionally biased region" description="Polar residues" evidence="1">
    <location>
        <begin position="318"/>
        <end position="327"/>
    </location>
</feature>
<feature type="compositionally biased region" description="Basic residues" evidence="1">
    <location>
        <begin position="151"/>
        <end position="160"/>
    </location>
</feature>
<feature type="compositionally biased region" description="Pro residues" evidence="1">
    <location>
        <begin position="519"/>
        <end position="528"/>
    </location>
</feature>
<dbReference type="Proteomes" id="UP000821853">
    <property type="component" value="Chromosome 4"/>
</dbReference>
<feature type="region of interest" description="Disordered" evidence="1">
    <location>
        <begin position="240"/>
        <end position="268"/>
    </location>
</feature>
<evidence type="ECO:0000256" key="1">
    <source>
        <dbReference type="SAM" id="MobiDB-lite"/>
    </source>
</evidence>
<dbReference type="AlphaFoldDB" id="A0A9J6GCX6"/>
<sequence length="693" mass="74388">MAGMAWTLHPALFYEKYGTVLVQLWDSGALGTLFWPLRRLSKSIGDAVAAGLSQLPRLTDSSKADAEGSKALLIDDSEVTEDEACTRVNRELGDTSPDPSTSEENELAFQGDLYTRLRRSRRQKERIKKIRASREQILGDDSTSSTSDTGRRKKRRRRSHPAPMGNRALRKEFGQIGTPLTDMSGAAPRGVVLDVSDTSSLSTPSKDETGGDVGVGGVRKITPSELLADNDRLKMFRAASGTTKRAPASPPPELQQPSSGTPSSVTPSETASVAIDAAGGPVTGVATPTCAQVVIPPVISPFIETEANKIADLPALGNSPTSPSTETPDLPFSRVPGQMSLSSPENIGSKSDDPKFADDDATIAYRVNEESPFEFTHDLADECAMEDWGNKLRLEAQACPESEEMSHPMEYGIELSPALPDNSKEEGRPSLQGSELPADKIYARPKAGVGAEGSVDEHCSGTLTSAACNEHEEAGEGHAGAEVPKEICSKSGHKIPHKPKKHHHKKRHHKMHIAEKPETVPPVKPPGPAQVVPHEDMSPSETADNADSAILDAAPKRHHHSKKHKKHAKHGRRRSSTVKKKEEGKKAASAQATSTGPTTSGDFPSGQIAEGTADHPEKALDGVKGASRVIRLLPSMDTTGSESTHSSHRDSDLEHHTHNAALIEGKNVTVHLDVSSAHKKPMFWPFVTKKHAK</sequence>
<dbReference type="VEuPathDB" id="VectorBase:HLOH_042320"/>
<feature type="compositionally biased region" description="Polar residues" evidence="1">
    <location>
        <begin position="590"/>
        <end position="602"/>
    </location>
</feature>
<comment type="caution">
    <text evidence="2">The sequence shown here is derived from an EMBL/GenBank/DDBJ whole genome shotgun (WGS) entry which is preliminary data.</text>
</comment>
<feature type="region of interest" description="Disordered" evidence="1">
    <location>
        <begin position="124"/>
        <end position="172"/>
    </location>
</feature>
<protein>
    <submittedName>
        <fullName evidence="2">Uncharacterized protein</fullName>
    </submittedName>
</protein>
<feature type="compositionally biased region" description="Basic residues" evidence="1">
    <location>
        <begin position="556"/>
        <end position="578"/>
    </location>
</feature>
<dbReference type="EMBL" id="JABSTR010000006">
    <property type="protein sequence ID" value="KAH9372647.1"/>
    <property type="molecule type" value="Genomic_DNA"/>
</dbReference>
<feature type="region of interest" description="Disordered" evidence="1">
    <location>
        <begin position="196"/>
        <end position="218"/>
    </location>
</feature>
<accession>A0A9J6GCX6</accession>
<feature type="region of interest" description="Disordered" evidence="1">
    <location>
        <begin position="88"/>
        <end position="109"/>
    </location>
</feature>
<feature type="compositionally biased region" description="Low complexity" evidence="1">
    <location>
        <begin position="139"/>
        <end position="148"/>
    </location>
</feature>
<evidence type="ECO:0000313" key="3">
    <source>
        <dbReference type="Proteomes" id="UP000821853"/>
    </source>
</evidence>
<proteinExistence type="predicted"/>
<feature type="region of interest" description="Disordered" evidence="1">
    <location>
        <begin position="490"/>
        <end position="619"/>
    </location>
</feature>
<keyword evidence="3" id="KW-1185">Reference proteome</keyword>
<reference evidence="2 3" key="1">
    <citation type="journal article" date="2020" name="Cell">
        <title>Large-Scale Comparative Analyses of Tick Genomes Elucidate Their Genetic Diversity and Vector Capacities.</title>
        <authorList>
            <consortium name="Tick Genome and Microbiome Consortium (TIGMIC)"/>
            <person name="Jia N."/>
            <person name="Wang J."/>
            <person name="Shi W."/>
            <person name="Du L."/>
            <person name="Sun Y."/>
            <person name="Zhan W."/>
            <person name="Jiang J.F."/>
            <person name="Wang Q."/>
            <person name="Zhang B."/>
            <person name="Ji P."/>
            <person name="Bell-Sakyi L."/>
            <person name="Cui X.M."/>
            <person name="Yuan T.T."/>
            <person name="Jiang B.G."/>
            <person name="Yang W.F."/>
            <person name="Lam T.T."/>
            <person name="Chang Q.C."/>
            <person name="Ding S.J."/>
            <person name="Wang X.J."/>
            <person name="Zhu J.G."/>
            <person name="Ruan X.D."/>
            <person name="Zhao L."/>
            <person name="Wei J.T."/>
            <person name="Ye R.Z."/>
            <person name="Que T.C."/>
            <person name="Du C.H."/>
            <person name="Zhou Y.H."/>
            <person name="Cheng J.X."/>
            <person name="Dai P.F."/>
            <person name="Guo W.B."/>
            <person name="Han X.H."/>
            <person name="Huang E.J."/>
            <person name="Li L.F."/>
            <person name="Wei W."/>
            <person name="Gao Y.C."/>
            <person name="Liu J.Z."/>
            <person name="Shao H.Z."/>
            <person name="Wang X."/>
            <person name="Wang C.C."/>
            <person name="Yang T.C."/>
            <person name="Huo Q.B."/>
            <person name="Li W."/>
            <person name="Chen H.Y."/>
            <person name="Chen S.E."/>
            <person name="Zhou L.G."/>
            <person name="Ni X.B."/>
            <person name="Tian J.H."/>
            <person name="Sheng Y."/>
            <person name="Liu T."/>
            <person name="Pan Y.S."/>
            <person name="Xia L.Y."/>
            <person name="Li J."/>
            <person name="Zhao F."/>
            <person name="Cao W.C."/>
        </authorList>
    </citation>
    <scope>NUCLEOTIDE SEQUENCE [LARGE SCALE GENOMIC DNA]</scope>
    <source>
        <strain evidence="2">HaeL-2018</strain>
    </source>
</reference>